<feature type="region of interest" description="Disordered" evidence="11">
    <location>
        <begin position="354"/>
        <end position="375"/>
    </location>
</feature>
<dbReference type="Proteomes" id="UP001162131">
    <property type="component" value="Unassembled WGS sequence"/>
</dbReference>
<dbReference type="CDD" id="cd01367">
    <property type="entry name" value="KISc_KIF2_like"/>
    <property type="match status" value="1"/>
</dbReference>
<dbReference type="GO" id="GO:0008017">
    <property type="term" value="F:microtubule binding"/>
    <property type="evidence" value="ECO:0007669"/>
    <property type="project" value="InterPro"/>
</dbReference>
<dbReference type="PANTHER" id="PTHR47971">
    <property type="entry name" value="KINESIN-RELATED PROTEIN 6"/>
    <property type="match status" value="1"/>
</dbReference>
<evidence type="ECO:0000256" key="1">
    <source>
        <dbReference type="ARBA" id="ARBA00004245"/>
    </source>
</evidence>
<feature type="domain" description="Kinesin motor" evidence="12">
    <location>
        <begin position="5"/>
        <end position="325"/>
    </location>
</feature>
<dbReference type="FunFam" id="3.40.850.10:FF:000012">
    <property type="entry name" value="Kinesin-like protein"/>
    <property type="match status" value="1"/>
</dbReference>
<dbReference type="GO" id="GO:0005524">
    <property type="term" value="F:ATP binding"/>
    <property type="evidence" value="ECO:0007669"/>
    <property type="project" value="UniProtKB-UniRule"/>
</dbReference>
<keyword evidence="7" id="KW-0206">Cytoskeleton</keyword>
<evidence type="ECO:0000256" key="5">
    <source>
        <dbReference type="ARBA" id="ARBA00022840"/>
    </source>
</evidence>
<keyword evidence="14" id="KW-1185">Reference proteome</keyword>
<evidence type="ECO:0000256" key="4">
    <source>
        <dbReference type="ARBA" id="ARBA00022741"/>
    </source>
</evidence>
<dbReference type="InterPro" id="IPR027640">
    <property type="entry name" value="Kinesin-like_fam"/>
</dbReference>
<dbReference type="PANTHER" id="PTHR47971:SF8">
    <property type="entry name" value="KINESIN-LIKE PROTEIN"/>
    <property type="match status" value="1"/>
</dbReference>
<evidence type="ECO:0000259" key="12">
    <source>
        <dbReference type="PROSITE" id="PS50067"/>
    </source>
</evidence>
<dbReference type="AlphaFoldDB" id="A0AAU9IIA1"/>
<keyword evidence="2" id="KW-0963">Cytoplasm</keyword>
<dbReference type="SUPFAM" id="SSF52540">
    <property type="entry name" value="P-loop containing nucleoside triphosphate hydrolases"/>
    <property type="match status" value="1"/>
</dbReference>
<keyword evidence="4 9" id="KW-0547">Nucleotide-binding</keyword>
<evidence type="ECO:0000256" key="8">
    <source>
        <dbReference type="ARBA" id="ARBA00061030"/>
    </source>
</evidence>
<accession>A0AAU9IIA1</accession>
<evidence type="ECO:0000256" key="2">
    <source>
        <dbReference type="ARBA" id="ARBA00022490"/>
    </source>
</evidence>
<dbReference type="PROSITE" id="PS00411">
    <property type="entry name" value="KINESIN_MOTOR_1"/>
    <property type="match status" value="1"/>
</dbReference>
<dbReference type="SMART" id="SM00129">
    <property type="entry name" value="KISc"/>
    <property type="match status" value="1"/>
</dbReference>
<dbReference type="PROSITE" id="PS50067">
    <property type="entry name" value="KINESIN_MOTOR_2"/>
    <property type="match status" value="1"/>
</dbReference>
<comment type="subcellular location">
    <subcellularLocation>
        <location evidence="1">Cytoplasm</location>
        <location evidence="1">Cytoskeleton</location>
    </subcellularLocation>
</comment>
<organism evidence="13 14">
    <name type="scientific">Blepharisma stoltei</name>
    <dbReference type="NCBI Taxonomy" id="1481888"/>
    <lineage>
        <taxon>Eukaryota</taxon>
        <taxon>Sar</taxon>
        <taxon>Alveolata</taxon>
        <taxon>Ciliophora</taxon>
        <taxon>Postciliodesmatophora</taxon>
        <taxon>Heterotrichea</taxon>
        <taxon>Heterotrichida</taxon>
        <taxon>Blepharismidae</taxon>
        <taxon>Blepharisma</taxon>
    </lineage>
</organism>
<dbReference type="InterPro" id="IPR027417">
    <property type="entry name" value="P-loop_NTPase"/>
</dbReference>
<evidence type="ECO:0000313" key="14">
    <source>
        <dbReference type="Proteomes" id="UP001162131"/>
    </source>
</evidence>
<protein>
    <recommendedName>
        <fullName evidence="10">Kinesin-like protein</fullName>
    </recommendedName>
</protein>
<dbReference type="GO" id="GO:0007019">
    <property type="term" value="P:microtubule depolymerization"/>
    <property type="evidence" value="ECO:0007669"/>
    <property type="project" value="TreeGrafter"/>
</dbReference>
<keyword evidence="3 10" id="KW-0493">Microtubule</keyword>
<dbReference type="GO" id="GO:0007018">
    <property type="term" value="P:microtubule-based movement"/>
    <property type="evidence" value="ECO:0007669"/>
    <property type="project" value="InterPro"/>
</dbReference>
<keyword evidence="6 9" id="KW-0505">Motor protein</keyword>
<evidence type="ECO:0000256" key="7">
    <source>
        <dbReference type="ARBA" id="ARBA00023212"/>
    </source>
</evidence>
<dbReference type="InterPro" id="IPR036961">
    <property type="entry name" value="Kinesin_motor_dom_sf"/>
</dbReference>
<dbReference type="GO" id="GO:0005874">
    <property type="term" value="C:microtubule"/>
    <property type="evidence" value="ECO:0007669"/>
    <property type="project" value="UniProtKB-KW"/>
</dbReference>
<dbReference type="PRINTS" id="PR00380">
    <property type="entry name" value="KINESINHEAVY"/>
</dbReference>
<reference evidence="13" key="1">
    <citation type="submission" date="2021-09" db="EMBL/GenBank/DDBJ databases">
        <authorList>
            <consortium name="AG Swart"/>
            <person name="Singh M."/>
            <person name="Singh A."/>
            <person name="Seah K."/>
            <person name="Emmerich C."/>
        </authorList>
    </citation>
    <scope>NUCLEOTIDE SEQUENCE</scope>
    <source>
        <strain evidence="13">ATCC30299</strain>
    </source>
</reference>
<dbReference type="Pfam" id="PF00225">
    <property type="entry name" value="Kinesin"/>
    <property type="match status" value="1"/>
</dbReference>
<sequence length="524" mass="58913">MDRPKIQVIVRKRPLTASEIKKKETDIVDITSRESLIVREDKQKVDLTKFTEGHNFLYDQVYDETATNQEIYQFCIQPLISAAFEGSHITCFAYGQTGSGKTYTMLGESRVPGLYLLASQDVFERVSANSHKLKILISFYEIYCAKIHDLLNERQQLVAREDANQKVNIVGLMETEVSTVEDLMRIIGFGLSNRVVGVTGANDESSRSHAVLNISLKLGRKLVGKVSFIDLAGSERGADTVDNSKQTRIDGAEINKSLLALKECIRALDQDKKHTPFRGSILTQVLKDSFTGKSKTVMIANISPSSGDVEHTLNTLRYADRVKELKKGNKSPRGVQDILADSLLLPRKPSTVTKVQEKKKPQTAKVNSQPTGANRLLATRSRSSTTEDSLGKYLNPNWRAMNEQDLQEMSETHEKLIAKILNEEEELITSHKQHIDTIVDIVKEEMILLNNVDKPGSDVEDYVGSLNRILERKIEGIRELQAKLNTFSSDINTEGLLSRRFYQFQNEVLDLQGTEENDGAFNDY</sequence>
<comment type="caution">
    <text evidence="13">The sequence shown here is derived from an EMBL/GenBank/DDBJ whole genome shotgun (WGS) entry which is preliminary data.</text>
</comment>
<feature type="binding site" evidence="9">
    <location>
        <begin position="95"/>
        <end position="102"/>
    </location>
    <ligand>
        <name>ATP</name>
        <dbReference type="ChEBI" id="CHEBI:30616"/>
    </ligand>
</feature>
<evidence type="ECO:0000256" key="3">
    <source>
        <dbReference type="ARBA" id="ARBA00022701"/>
    </source>
</evidence>
<dbReference type="EMBL" id="CAJZBQ010000005">
    <property type="protein sequence ID" value="CAG9311923.1"/>
    <property type="molecule type" value="Genomic_DNA"/>
</dbReference>
<evidence type="ECO:0000313" key="13">
    <source>
        <dbReference type="EMBL" id="CAG9311923.1"/>
    </source>
</evidence>
<dbReference type="InterPro" id="IPR001752">
    <property type="entry name" value="Kinesin_motor_dom"/>
</dbReference>
<evidence type="ECO:0000256" key="10">
    <source>
        <dbReference type="RuleBase" id="RU000394"/>
    </source>
</evidence>
<dbReference type="Gene3D" id="3.40.850.10">
    <property type="entry name" value="Kinesin motor domain"/>
    <property type="match status" value="1"/>
</dbReference>
<gene>
    <name evidence="13" type="ORF">BSTOLATCC_MIC5182</name>
</gene>
<evidence type="ECO:0000256" key="6">
    <source>
        <dbReference type="ARBA" id="ARBA00023175"/>
    </source>
</evidence>
<name>A0AAU9IIA1_9CILI</name>
<proteinExistence type="inferred from homology"/>
<dbReference type="GO" id="GO:0003777">
    <property type="term" value="F:microtubule motor activity"/>
    <property type="evidence" value="ECO:0007669"/>
    <property type="project" value="InterPro"/>
</dbReference>
<evidence type="ECO:0000256" key="9">
    <source>
        <dbReference type="PROSITE-ProRule" id="PRU00283"/>
    </source>
</evidence>
<comment type="similarity">
    <text evidence="8">Belongs to the TRAFAC class myosin-kinesin ATPase superfamily. Kinesin family. KIN-13 subfamily.</text>
</comment>
<keyword evidence="5 9" id="KW-0067">ATP-binding</keyword>
<dbReference type="InterPro" id="IPR019821">
    <property type="entry name" value="Kinesin_motor_CS"/>
</dbReference>
<evidence type="ECO:0000256" key="11">
    <source>
        <dbReference type="SAM" id="MobiDB-lite"/>
    </source>
</evidence>